<dbReference type="Proteomes" id="UP000319257">
    <property type="component" value="Unassembled WGS sequence"/>
</dbReference>
<comment type="caution">
    <text evidence="2">The sequence shown here is derived from an EMBL/GenBank/DDBJ whole genome shotgun (WGS) entry which is preliminary data.</text>
</comment>
<keyword evidence="1" id="KW-0539">Nucleus</keyword>
<organism evidence="2 3">
    <name type="scientific">Thyridium curvatum</name>
    <dbReference type="NCBI Taxonomy" id="1093900"/>
    <lineage>
        <taxon>Eukaryota</taxon>
        <taxon>Fungi</taxon>
        <taxon>Dikarya</taxon>
        <taxon>Ascomycota</taxon>
        <taxon>Pezizomycotina</taxon>
        <taxon>Sordariomycetes</taxon>
        <taxon>Sordariomycetidae</taxon>
        <taxon>Thyridiales</taxon>
        <taxon>Thyridiaceae</taxon>
        <taxon>Thyridium</taxon>
    </lineage>
</organism>
<dbReference type="InterPro" id="IPR053178">
    <property type="entry name" value="Osmoadaptation_assoc"/>
</dbReference>
<dbReference type="Pfam" id="PF11951">
    <property type="entry name" value="Fungal_trans_2"/>
    <property type="match status" value="1"/>
</dbReference>
<dbReference type="OrthoDB" id="194358at2759"/>
<dbReference type="RefSeq" id="XP_030988790.1">
    <property type="nucleotide sequence ID" value="XM_031133653.1"/>
</dbReference>
<evidence type="ECO:0000313" key="3">
    <source>
        <dbReference type="Proteomes" id="UP000319257"/>
    </source>
</evidence>
<dbReference type="InterPro" id="IPR021858">
    <property type="entry name" value="Fun_TF"/>
</dbReference>
<dbReference type="GeneID" id="41978421"/>
<protein>
    <recommendedName>
        <fullName evidence="4">Zn(2)-C6 fungal-type domain-containing protein</fullName>
    </recommendedName>
</protein>
<reference evidence="2 3" key="1">
    <citation type="submission" date="2019-06" db="EMBL/GenBank/DDBJ databases">
        <title>Draft genome sequence of the filamentous fungus Phialemoniopsis curvata isolated from diesel fuel.</title>
        <authorList>
            <person name="Varaljay V.A."/>
            <person name="Lyon W.J."/>
            <person name="Crouch A.L."/>
            <person name="Drake C.E."/>
            <person name="Hollomon J.M."/>
            <person name="Nadeau L.J."/>
            <person name="Nunn H.S."/>
            <person name="Stevenson B.S."/>
            <person name="Bojanowski C.L."/>
            <person name="Crookes-Goodson W.J."/>
        </authorList>
    </citation>
    <scope>NUCLEOTIDE SEQUENCE [LARGE SCALE GENOMIC DNA]</scope>
    <source>
        <strain evidence="2 3">D216</strain>
    </source>
</reference>
<name>A0A507AQD3_9PEZI</name>
<dbReference type="PANTHER" id="PTHR38111:SF2">
    <property type="entry name" value="FINGER DOMAIN PROTEIN, PUTATIVE (AFU_ORTHOLOGUE AFUA_1G01560)-RELATED"/>
    <property type="match status" value="1"/>
</dbReference>
<dbReference type="InParanoid" id="A0A507AQD3"/>
<proteinExistence type="predicted"/>
<dbReference type="PANTHER" id="PTHR38111">
    <property type="entry name" value="ZN(2)-C6 FUNGAL-TYPE DOMAIN-CONTAINING PROTEIN-RELATED"/>
    <property type="match status" value="1"/>
</dbReference>
<sequence>MIGAINGPAVSSAFSVISRLIERQCSGDPVCQSCAKKGLVCLYERAKSKRALITIDNGRQLTTAVYEKHANRQRASQRVSIIDTPKADPNSLYIYFFDIFLQKNKFSGHSGVSADVQALVRSSPSASGGYLMDAMLCLGAMEAIKLQKADLVLRRQYMQMGMGSYSRSISGLRSALSNEAGKHQKDTVLWATLFLGLFEVEHFFNLLPWANTDADEDEKLMMDPTGQGWLQHIIHGTSHALLASGPQAFESGIGERFFSEMKIFEVSRSIIFNEPTFLVTPDWINLSARLRAKREDHVWRALDELLDTIVFCSTLRVRASEFIRSPEETRSFDDALAISEEGIRLRVVLSTWHATWTPSLHAKADTLHGFHLLAQAFHAACSIYLSGVFDYEITHWQALDLPVPELQEAVIQGYVSTILDSAAQILASTDISPVLLMFPLRVAGSRCRTDTSQQCVLTLLSRIESTFAVAAAFRSDLSAVWAFRRASSESFN</sequence>
<keyword evidence="3" id="KW-1185">Reference proteome</keyword>
<dbReference type="AlphaFoldDB" id="A0A507AQD3"/>
<gene>
    <name evidence="2" type="ORF">E0L32_010974</name>
</gene>
<evidence type="ECO:0008006" key="4">
    <source>
        <dbReference type="Google" id="ProtNLM"/>
    </source>
</evidence>
<accession>A0A507AQD3</accession>
<dbReference type="EMBL" id="SKBQ01000095">
    <property type="protein sequence ID" value="TPX07079.1"/>
    <property type="molecule type" value="Genomic_DNA"/>
</dbReference>
<evidence type="ECO:0000256" key="1">
    <source>
        <dbReference type="ARBA" id="ARBA00023242"/>
    </source>
</evidence>
<evidence type="ECO:0000313" key="2">
    <source>
        <dbReference type="EMBL" id="TPX07079.1"/>
    </source>
</evidence>